<dbReference type="Gramene" id="OGLUM11G12770.1">
    <property type="protein sequence ID" value="OGLUM11G12770.1"/>
    <property type="gene ID" value="OGLUM11G12770"/>
</dbReference>
<evidence type="ECO:0000313" key="3">
    <source>
        <dbReference type="Proteomes" id="UP000026961"/>
    </source>
</evidence>
<evidence type="ECO:0000313" key="2">
    <source>
        <dbReference type="EnsemblPlants" id="OGLUM11G12770.1"/>
    </source>
</evidence>
<reference evidence="2" key="1">
    <citation type="submission" date="2015-04" db="UniProtKB">
        <authorList>
            <consortium name="EnsemblPlants"/>
        </authorList>
    </citation>
    <scope>IDENTIFICATION</scope>
</reference>
<feature type="region of interest" description="Disordered" evidence="1">
    <location>
        <begin position="27"/>
        <end position="50"/>
    </location>
</feature>
<proteinExistence type="predicted"/>
<sequence>MAMGITAANAGAGESIGSVVAAGAEHRGGRHHAGEHLADRAEGAGADDVGVLPGERGLDIATGDGRRAADGFAVKINEFKTTADWIEGVYSCAADMLAIPKWDPYVSGTTANYTKSGDLFPPYTHCLF</sequence>
<dbReference type="AlphaFoldDB" id="A0A0E0BIZ2"/>
<accession>A0A0E0BIZ2</accession>
<evidence type="ECO:0000256" key="1">
    <source>
        <dbReference type="SAM" id="MobiDB-lite"/>
    </source>
</evidence>
<protein>
    <submittedName>
        <fullName evidence="2">Uncharacterized protein</fullName>
    </submittedName>
</protein>
<dbReference type="HOGENOM" id="CLU_1963023_0_0_1"/>
<dbReference type="EnsemblPlants" id="OGLUM11G12770.1">
    <property type="protein sequence ID" value="OGLUM11G12770.1"/>
    <property type="gene ID" value="OGLUM11G12770"/>
</dbReference>
<dbReference type="Proteomes" id="UP000026961">
    <property type="component" value="Chromosome 11"/>
</dbReference>
<reference evidence="2" key="2">
    <citation type="submission" date="2018-05" db="EMBL/GenBank/DDBJ databases">
        <title>OgluRS3 (Oryza glumaepatula Reference Sequence Version 3).</title>
        <authorList>
            <person name="Zhang J."/>
            <person name="Kudrna D."/>
            <person name="Lee S."/>
            <person name="Talag J."/>
            <person name="Welchert J."/>
            <person name="Wing R.A."/>
        </authorList>
    </citation>
    <scope>NUCLEOTIDE SEQUENCE [LARGE SCALE GENOMIC DNA]</scope>
</reference>
<name>A0A0E0BIZ2_9ORYZ</name>
<keyword evidence="3" id="KW-1185">Reference proteome</keyword>
<feature type="compositionally biased region" description="Basic and acidic residues" evidence="1">
    <location>
        <begin position="27"/>
        <end position="42"/>
    </location>
</feature>
<organism evidence="2">
    <name type="scientific">Oryza glumipatula</name>
    <dbReference type="NCBI Taxonomy" id="40148"/>
    <lineage>
        <taxon>Eukaryota</taxon>
        <taxon>Viridiplantae</taxon>
        <taxon>Streptophyta</taxon>
        <taxon>Embryophyta</taxon>
        <taxon>Tracheophyta</taxon>
        <taxon>Spermatophyta</taxon>
        <taxon>Magnoliopsida</taxon>
        <taxon>Liliopsida</taxon>
        <taxon>Poales</taxon>
        <taxon>Poaceae</taxon>
        <taxon>BOP clade</taxon>
        <taxon>Oryzoideae</taxon>
        <taxon>Oryzeae</taxon>
        <taxon>Oryzinae</taxon>
        <taxon>Oryza</taxon>
    </lineage>
</organism>